<dbReference type="Pfam" id="PF05699">
    <property type="entry name" value="Dimer_Tnp_hAT"/>
    <property type="match status" value="1"/>
</dbReference>
<sequence length="149" mass="17213">MIPDDSPQLEDFDLLHFWQANQTRFPLFWKLALDVLPAQASSVPCERIFSSSKEMDTSRRSNLSPLHMEQLQIMKFSYRNDRLNFTDHLLSSEEELSVLDMSVEVVESLLAGGKIEELNQYVNESWEGWGWSNDNGNKQETASWIASLQ</sequence>
<evidence type="ECO:0000313" key="2">
    <source>
        <dbReference type="EMBL" id="CAA7265592.1"/>
    </source>
</evidence>
<dbReference type="AlphaFoldDB" id="A0A8S0X319"/>
<reference evidence="2 3" key="1">
    <citation type="submission" date="2020-01" db="EMBL/GenBank/DDBJ databases">
        <authorList>
            <person name="Gupta K D."/>
        </authorList>
    </citation>
    <scope>NUCLEOTIDE SEQUENCE [LARGE SCALE GENOMIC DNA]</scope>
</reference>
<evidence type="ECO:0000259" key="1">
    <source>
        <dbReference type="Pfam" id="PF05699"/>
    </source>
</evidence>
<gene>
    <name evidence="2" type="ORF">AAE3_LOCUS7843</name>
</gene>
<dbReference type="PANTHER" id="PTHR47611:SF1">
    <property type="entry name" value="CCHC-TYPE DOMAIN-CONTAINING PROTEIN"/>
    <property type="match status" value="1"/>
</dbReference>
<dbReference type="OrthoDB" id="3262464at2759"/>
<feature type="domain" description="HAT C-terminal dimerisation" evidence="1">
    <location>
        <begin position="6"/>
        <end position="75"/>
    </location>
</feature>
<proteinExistence type="predicted"/>
<keyword evidence="3" id="KW-1185">Reference proteome</keyword>
<accession>A0A8S0X319</accession>
<dbReference type="InterPro" id="IPR008906">
    <property type="entry name" value="HATC_C_dom"/>
</dbReference>
<dbReference type="SUPFAM" id="SSF53098">
    <property type="entry name" value="Ribonuclease H-like"/>
    <property type="match status" value="1"/>
</dbReference>
<protein>
    <recommendedName>
        <fullName evidence="1">HAT C-terminal dimerisation domain-containing protein</fullName>
    </recommendedName>
</protein>
<dbReference type="Proteomes" id="UP000467700">
    <property type="component" value="Unassembled WGS sequence"/>
</dbReference>
<organism evidence="2 3">
    <name type="scientific">Cyclocybe aegerita</name>
    <name type="common">Black poplar mushroom</name>
    <name type="synonym">Agrocybe aegerita</name>
    <dbReference type="NCBI Taxonomy" id="1973307"/>
    <lineage>
        <taxon>Eukaryota</taxon>
        <taxon>Fungi</taxon>
        <taxon>Dikarya</taxon>
        <taxon>Basidiomycota</taxon>
        <taxon>Agaricomycotina</taxon>
        <taxon>Agaricomycetes</taxon>
        <taxon>Agaricomycetidae</taxon>
        <taxon>Agaricales</taxon>
        <taxon>Agaricineae</taxon>
        <taxon>Bolbitiaceae</taxon>
        <taxon>Cyclocybe</taxon>
    </lineage>
</organism>
<dbReference type="EMBL" id="CACVBS010000049">
    <property type="protein sequence ID" value="CAA7265592.1"/>
    <property type="molecule type" value="Genomic_DNA"/>
</dbReference>
<name>A0A8S0X319_CYCAE</name>
<dbReference type="GO" id="GO:0046983">
    <property type="term" value="F:protein dimerization activity"/>
    <property type="evidence" value="ECO:0007669"/>
    <property type="project" value="InterPro"/>
</dbReference>
<dbReference type="PANTHER" id="PTHR47611">
    <property type="entry name" value="HAT DIMERISATION DOMAIN, C-TERMINAL"/>
    <property type="match status" value="1"/>
</dbReference>
<comment type="caution">
    <text evidence="2">The sequence shown here is derived from an EMBL/GenBank/DDBJ whole genome shotgun (WGS) entry which is preliminary data.</text>
</comment>
<dbReference type="InterPro" id="IPR012337">
    <property type="entry name" value="RNaseH-like_sf"/>
</dbReference>
<evidence type="ECO:0000313" key="3">
    <source>
        <dbReference type="Proteomes" id="UP000467700"/>
    </source>
</evidence>